<name>A0A3M3UW31_PSESG</name>
<proteinExistence type="predicted"/>
<dbReference type="AlphaFoldDB" id="A0A3M3UW31"/>
<feature type="transmembrane region" description="Helical" evidence="1">
    <location>
        <begin position="61"/>
        <end position="81"/>
    </location>
</feature>
<reference evidence="4 5" key="1">
    <citation type="submission" date="2018-08" db="EMBL/GenBank/DDBJ databases">
        <title>Recombination of ecologically and evolutionarily significant loci maintains genetic cohesion in the Pseudomonas syringae species complex.</title>
        <authorList>
            <person name="Dillon M."/>
            <person name="Thakur S."/>
            <person name="Almeida R.N.D."/>
            <person name="Weir B.S."/>
            <person name="Guttman D.S."/>
        </authorList>
    </citation>
    <scope>NUCLEOTIDE SEQUENCE [LARGE SCALE GENOMIC DNA]</scope>
    <source>
        <strain evidence="2 4">ICMP 4332</strain>
        <strain evidence="3 5">ICMP 867</strain>
    </source>
</reference>
<feature type="transmembrane region" description="Helical" evidence="1">
    <location>
        <begin position="228"/>
        <end position="253"/>
    </location>
</feature>
<keyword evidence="1" id="KW-0472">Membrane</keyword>
<keyword evidence="1" id="KW-0812">Transmembrane</keyword>
<feature type="transmembrane region" description="Helical" evidence="1">
    <location>
        <begin position="139"/>
        <end position="157"/>
    </location>
</feature>
<feature type="transmembrane region" description="Helical" evidence="1">
    <location>
        <begin position="88"/>
        <end position="105"/>
    </location>
</feature>
<dbReference type="Proteomes" id="UP000280599">
    <property type="component" value="Unassembled WGS sequence"/>
</dbReference>
<evidence type="ECO:0000313" key="4">
    <source>
        <dbReference type="Proteomes" id="UP000279057"/>
    </source>
</evidence>
<feature type="transmembrane region" description="Helical" evidence="1">
    <location>
        <begin position="382"/>
        <end position="399"/>
    </location>
</feature>
<dbReference type="Proteomes" id="UP000279057">
    <property type="component" value="Unassembled WGS sequence"/>
</dbReference>
<evidence type="ECO:0000313" key="5">
    <source>
        <dbReference type="Proteomes" id="UP000280599"/>
    </source>
</evidence>
<gene>
    <name evidence="3" type="ORF">ALQ41_04932</name>
    <name evidence="2" type="ORF">ALQ74_01197</name>
</gene>
<evidence type="ECO:0000256" key="1">
    <source>
        <dbReference type="SAM" id="Phobius"/>
    </source>
</evidence>
<dbReference type="EMBL" id="RBPT01000478">
    <property type="protein sequence ID" value="RMO37239.1"/>
    <property type="molecule type" value="Genomic_DNA"/>
</dbReference>
<feature type="transmembrane region" description="Helical" evidence="1">
    <location>
        <begin position="197"/>
        <end position="216"/>
    </location>
</feature>
<organism evidence="3 5">
    <name type="scientific">Pseudomonas savastanoi pv. glycinea</name>
    <name type="common">Pseudomonas syringae pv. glycinea</name>
    <dbReference type="NCBI Taxonomy" id="318"/>
    <lineage>
        <taxon>Bacteria</taxon>
        <taxon>Pseudomonadati</taxon>
        <taxon>Pseudomonadota</taxon>
        <taxon>Gammaproteobacteria</taxon>
        <taxon>Pseudomonadales</taxon>
        <taxon>Pseudomonadaceae</taxon>
        <taxon>Pseudomonas</taxon>
    </lineage>
</organism>
<accession>A0A3M3UW31</accession>
<dbReference type="EMBL" id="RBOM01000171">
    <property type="protein sequence ID" value="RMM63479.1"/>
    <property type="molecule type" value="Genomic_DNA"/>
</dbReference>
<protein>
    <submittedName>
        <fullName evidence="3">Putative Membrane protein</fullName>
    </submittedName>
</protein>
<evidence type="ECO:0000313" key="2">
    <source>
        <dbReference type="EMBL" id="RMM63479.1"/>
    </source>
</evidence>
<feature type="transmembrane region" description="Helical" evidence="1">
    <location>
        <begin position="405"/>
        <end position="422"/>
    </location>
</feature>
<comment type="caution">
    <text evidence="3">The sequence shown here is derived from an EMBL/GenBank/DDBJ whole genome shotgun (WGS) entry which is preliminary data.</text>
</comment>
<feature type="transmembrane region" description="Helical" evidence="1">
    <location>
        <begin position="111"/>
        <end position="130"/>
    </location>
</feature>
<feature type="transmembrane region" description="Helical" evidence="1">
    <location>
        <begin position="34"/>
        <end position="55"/>
    </location>
</feature>
<feature type="transmembrane region" description="Helical" evidence="1">
    <location>
        <begin position="318"/>
        <end position="337"/>
    </location>
</feature>
<evidence type="ECO:0000313" key="3">
    <source>
        <dbReference type="EMBL" id="RMO37239.1"/>
    </source>
</evidence>
<keyword evidence="1" id="KW-1133">Transmembrane helix</keyword>
<sequence length="438" mass="47741">MPLTHIQKAASMALTTANSADTRSSVMSFDKSTVVVWVAISLILVETFSGALRFYFDQAGISPLLYMPKAACILLFVLELCTFKAGRLFWAFMVVWLISGLLAMLHRASVYNLAFSLFALSPLVFGLVCSKHLLYRRTLLYRAIGFCLLASLLGMALDKYTSVPWKGYSYSVGETELSANTTWSADEVDRIAGFARVSNVLSIMIAFYTLYLIMFLRSRLMMILLSAVALYAIVLTTSKAPAAAFALTLILLLLRRMSWTCRTLCIVVAGIGLLLPTLGLIVSPDAYAVSSGGSLASLYDRMINTWPNLINAMSREGWMISGAGFGMVGSTMGLFPVEGAGVFLGMDSSALYLWAMLGVLGLLLYALQIPLLFRLIDDQTRIGHMLLAISFCWCLISWTTDMFEVAVANLFIGVAIGHVIAGRQSAASHALRLPSAAH</sequence>
<feature type="transmembrane region" description="Helical" evidence="1">
    <location>
        <begin position="349"/>
        <end position="373"/>
    </location>
</feature>
<feature type="transmembrane region" description="Helical" evidence="1">
    <location>
        <begin position="259"/>
        <end position="282"/>
    </location>
</feature>